<feature type="transmembrane region" description="Helical" evidence="18">
    <location>
        <begin position="1626"/>
        <end position="1643"/>
    </location>
</feature>
<keyword evidence="9" id="KW-1278">Translocase</keyword>
<keyword evidence="22" id="KW-1185">Reference proteome</keyword>
<feature type="binding site" evidence="16">
    <location>
        <position position="786"/>
    </location>
    <ligand>
        <name>Mg(2+)</name>
        <dbReference type="ChEBI" id="CHEBI:18420"/>
    </ligand>
</feature>
<dbReference type="GO" id="GO:0006892">
    <property type="term" value="P:post-Golgi vesicle-mediated transport"/>
    <property type="evidence" value="ECO:0007669"/>
    <property type="project" value="TreeGrafter"/>
</dbReference>
<dbReference type="InterPro" id="IPR006539">
    <property type="entry name" value="P-type_ATPase_IV"/>
</dbReference>
<comment type="cofactor">
    <cofactor evidence="16">
        <name>Mg(2+)</name>
        <dbReference type="ChEBI" id="CHEBI:18420"/>
    </cofactor>
</comment>
<keyword evidence="7 15" id="KW-0067">ATP-binding</keyword>
<feature type="region of interest" description="Disordered" evidence="17">
    <location>
        <begin position="823"/>
        <end position="866"/>
    </location>
</feature>
<feature type="transmembrane region" description="Helical" evidence="18">
    <location>
        <begin position="1591"/>
        <end position="1614"/>
    </location>
</feature>
<dbReference type="Pfam" id="PF00702">
    <property type="entry name" value="Hydrolase"/>
    <property type="match status" value="1"/>
</dbReference>
<dbReference type="GO" id="GO:0005886">
    <property type="term" value="C:plasma membrane"/>
    <property type="evidence" value="ECO:0007669"/>
    <property type="project" value="TreeGrafter"/>
</dbReference>
<evidence type="ECO:0000256" key="1">
    <source>
        <dbReference type="ARBA" id="ARBA00004141"/>
    </source>
</evidence>
<feature type="binding site" evidence="15">
    <location>
        <position position="1457"/>
    </location>
    <ligand>
        <name>ATP</name>
        <dbReference type="ChEBI" id="CHEBI:30616"/>
    </ligand>
</feature>
<evidence type="ECO:0000256" key="10">
    <source>
        <dbReference type="ARBA" id="ARBA00022989"/>
    </source>
</evidence>
<dbReference type="Proteomes" id="UP000398389">
    <property type="component" value="Unassembled WGS sequence"/>
</dbReference>
<feature type="binding site" evidence="16">
    <location>
        <position position="784"/>
    </location>
    <ligand>
        <name>Mg(2+)</name>
        <dbReference type="ChEBI" id="CHEBI:18420"/>
    </ligand>
</feature>
<feature type="binding site" evidence="15">
    <location>
        <position position="1458"/>
    </location>
    <ligand>
        <name>ATP</name>
        <dbReference type="ChEBI" id="CHEBI:30616"/>
    </ligand>
</feature>
<dbReference type="PANTHER" id="PTHR24092">
    <property type="entry name" value="PROBABLE PHOSPHOLIPID-TRANSPORTING ATPASE"/>
    <property type="match status" value="1"/>
</dbReference>
<feature type="compositionally biased region" description="Polar residues" evidence="17">
    <location>
        <begin position="26"/>
        <end position="46"/>
    </location>
</feature>
<feature type="binding site" evidence="15">
    <location>
        <position position="786"/>
    </location>
    <ligand>
        <name>ATP</name>
        <dbReference type="ChEBI" id="CHEBI:30616"/>
    </ligand>
</feature>
<dbReference type="GO" id="GO:0140346">
    <property type="term" value="F:phosphatidylserine flippase activity"/>
    <property type="evidence" value="ECO:0007669"/>
    <property type="project" value="UniProtKB-ARBA"/>
</dbReference>
<feature type="compositionally biased region" description="Basic residues" evidence="17">
    <location>
        <begin position="823"/>
        <end position="839"/>
    </location>
</feature>
<evidence type="ECO:0000256" key="2">
    <source>
        <dbReference type="ARBA" id="ARBA00008109"/>
    </source>
</evidence>
<keyword evidence="10 18" id="KW-1133">Transmembrane helix</keyword>
<feature type="binding site" evidence="15">
    <location>
        <position position="1339"/>
    </location>
    <ligand>
        <name>ATP</name>
        <dbReference type="ChEBI" id="CHEBI:30616"/>
    </ligand>
</feature>
<dbReference type="NCBIfam" id="TIGR01494">
    <property type="entry name" value="ATPase_P-type"/>
    <property type="match status" value="1"/>
</dbReference>
<feature type="binding site" evidence="16">
    <location>
        <position position="1454"/>
    </location>
    <ligand>
        <name>Mg(2+)</name>
        <dbReference type="ChEBI" id="CHEBI:18420"/>
    </ligand>
</feature>
<feature type="compositionally biased region" description="Low complexity" evidence="17">
    <location>
        <begin position="1212"/>
        <end position="1221"/>
    </location>
</feature>
<feature type="compositionally biased region" description="Basic residues" evidence="17">
    <location>
        <begin position="1846"/>
        <end position="1858"/>
    </location>
</feature>
<feature type="binding site" evidence="15">
    <location>
        <position position="1064"/>
    </location>
    <ligand>
        <name>ATP</name>
        <dbReference type="ChEBI" id="CHEBI:30616"/>
    </ligand>
</feature>
<evidence type="ECO:0000256" key="7">
    <source>
        <dbReference type="ARBA" id="ARBA00022840"/>
    </source>
</evidence>
<name>A0A5E8C4G8_9ASCO</name>
<keyword evidence="8 16" id="KW-0460">Magnesium</keyword>
<dbReference type="Gene3D" id="2.70.150.10">
    <property type="entry name" value="Calcium-transporting ATPase, cytoplasmic transduction domain A"/>
    <property type="match status" value="1"/>
</dbReference>
<dbReference type="InterPro" id="IPR023214">
    <property type="entry name" value="HAD_sf"/>
</dbReference>
<evidence type="ECO:0000256" key="14">
    <source>
        <dbReference type="PIRSR" id="PIRSR606539-1"/>
    </source>
</evidence>
<feature type="binding site" evidence="15">
    <location>
        <position position="1433"/>
    </location>
    <ligand>
        <name>ATP</name>
        <dbReference type="ChEBI" id="CHEBI:30616"/>
    </ligand>
</feature>
<evidence type="ECO:0000256" key="15">
    <source>
        <dbReference type="PIRSR" id="PIRSR606539-2"/>
    </source>
</evidence>
<feature type="compositionally biased region" description="Low complexity" evidence="17">
    <location>
        <begin position="119"/>
        <end position="142"/>
    </location>
</feature>
<evidence type="ECO:0000259" key="19">
    <source>
        <dbReference type="Pfam" id="PF16209"/>
    </source>
</evidence>
<dbReference type="InterPro" id="IPR023299">
    <property type="entry name" value="ATPase_P-typ_cyto_dom_N"/>
</dbReference>
<evidence type="ECO:0000256" key="4">
    <source>
        <dbReference type="ARBA" id="ARBA00022692"/>
    </source>
</evidence>
<feature type="domain" description="P-type ATPase C-terminal" evidence="20">
    <location>
        <begin position="1480"/>
        <end position="1731"/>
    </location>
</feature>
<reference evidence="21 22" key="1">
    <citation type="submission" date="2019-09" db="EMBL/GenBank/DDBJ databases">
        <authorList>
            <person name="Brejova B."/>
        </authorList>
    </citation>
    <scope>NUCLEOTIDE SEQUENCE [LARGE SCALE GENOMIC DNA]</scope>
</reference>
<evidence type="ECO:0000313" key="21">
    <source>
        <dbReference type="EMBL" id="VVT56718.1"/>
    </source>
</evidence>
<dbReference type="GO" id="GO:0000287">
    <property type="term" value="F:magnesium ion binding"/>
    <property type="evidence" value="ECO:0007669"/>
    <property type="project" value="InterPro"/>
</dbReference>
<dbReference type="InterPro" id="IPR032630">
    <property type="entry name" value="P_typ_ATPase_c"/>
</dbReference>
<dbReference type="InterPro" id="IPR032631">
    <property type="entry name" value="P-type_ATPase_N"/>
</dbReference>
<evidence type="ECO:0000256" key="5">
    <source>
        <dbReference type="ARBA" id="ARBA00022723"/>
    </source>
</evidence>
<feature type="compositionally biased region" description="Polar residues" evidence="17">
    <location>
        <begin position="1811"/>
        <end position="1825"/>
    </location>
</feature>
<feature type="binding site" evidence="15">
    <location>
        <position position="1427"/>
    </location>
    <ligand>
        <name>ATP</name>
        <dbReference type="ChEBI" id="CHEBI:30616"/>
    </ligand>
</feature>
<feature type="region of interest" description="Disordered" evidence="17">
    <location>
        <begin position="196"/>
        <end position="231"/>
    </location>
</feature>
<feature type="transmembrane region" description="Helical" evidence="18">
    <location>
        <begin position="671"/>
        <end position="694"/>
    </location>
</feature>
<feature type="transmembrane region" description="Helical" evidence="18">
    <location>
        <begin position="714"/>
        <end position="736"/>
    </location>
</feature>
<keyword evidence="5 16" id="KW-0479">Metal-binding</keyword>
<comment type="similarity">
    <text evidence="2">Belongs to the cation transport ATPase (P-type) (TC 3.A.3) family. Type IV subfamily.</text>
</comment>
<feature type="binding site" evidence="15">
    <location>
        <position position="785"/>
    </location>
    <ligand>
        <name>ATP</name>
        <dbReference type="ChEBI" id="CHEBI:30616"/>
    </ligand>
</feature>
<comment type="catalytic activity">
    <reaction evidence="12">
        <text>ATP + H2O + phospholipidSide 1 = ADP + phosphate + phospholipidSide 2.</text>
        <dbReference type="EC" id="7.6.2.1"/>
    </reaction>
</comment>
<evidence type="ECO:0000256" key="18">
    <source>
        <dbReference type="SAM" id="Phobius"/>
    </source>
</evidence>
<proteinExistence type="inferred from homology"/>
<dbReference type="GeneID" id="43584045"/>
<dbReference type="SUPFAM" id="SSF81660">
    <property type="entry name" value="Metal cation-transporting ATPase, ATP-binding domain N"/>
    <property type="match status" value="1"/>
</dbReference>
<evidence type="ECO:0000313" key="22">
    <source>
        <dbReference type="Proteomes" id="UP000398389"/>
    </source>
</evidence>
<dbReference type="OrthoDB" id="377733at2759"/>
<evidence type="ECO:0000256" key="16">
    <source>
        <dbReference type="PIRSR" id="PIRSR606539-3"/>
    </source>
</evidence>
<feature type="compositionally biased region" description="Low complexity" evidence="17">
    <location>
        <begin position="840"/>
        <end position="852"/>
    </location>
</feature>
<dbReference type="EMBL" id="CABVLU010000004">
    <property type="protein sequence ID" value="VVT56718.1"/>
    <property type="molecule type" value="Genomic_DNA"/>
</dbReference>
<dbReference type="Gene3D" id="3.40.50.1000">
    <property type="entry name" value="HAD superfamily/HAD-like"/>
    <property type="match status" value="2"/>
</dbReference>
<dbReference type="GO" id="GO:0032456">
    <property type="term" value="P:endocytic recycling"/>
    <property type="evidence" value="ECO:0007669"/>
    <property type="project" value="TreeGrafter"/>
</dbReference>
<dbReference type="SUPFAM" id="SSF56784">
    <property type="entry name" value="HAD-like"/>
    <property type="match status" value="1"/>
</dbReference>
<dbReference type="GO" id="GO:0005802">
    <property type="term" value="C:trans-Golgi network"/>
    <property type="evidence" value="ECO:0007669"/>
    <property type="project" value="TreeGrafter"/>
</dbReference>
<evidence type="ECO:0000256" key="12">
    <source>
        <dbReference type="ARBA" id="ARBA00034036"/>
    </source>
</evidence>
<dbReference type="EC" id="7.6.2.1" evidence="3"/>
<feature type="region of interest" description="Disordered" evidence="17">
    <location>
        <begin position="884"/>
        <end position="950"/>
    </location>
</feature>
<dbReference type="GO" id="GO:0005524">
    <property type="term" value="F:ATP binding"/>
    <property type="evidence" value="ECO:0007669"/>
    <property type="project" value="UniProtKB-KW"/>
</dbReference>
<dbReference type="InterPro" id="IPR018303">
    <property type="entry name" value="ATPase_P-typ_P_site"/>
</dbReference>
<evidence type="ECO:0000256" key="9">
    <source>
        <dbReference type="ARBA" id="ARBA00022967"/>
    </source>
</evidence>
<dbReference type="RefSeq" id="XP_031855836.1">
    <property type="nucleotide sequence ID" value="XM_031999945.1"/>
</dbReference>
<dbReference type="FunFam" id="3.40.50.1000:FF:000172">
    <property type="entry name" value="Phospholipid-transporting ATPase"/>
    <property type="match status" value="1"/>
</dbReference>
<accession>A0A5E8C4G8</accession>
<feature type="region of interest" description="Disordered" evidence="17">
    <location>
        <begin position="1186"/>
        <end position="1231"/>
    </location>
</feature>
<dbReference type="Pfam" id="PF13246">
    <property type="entry name" value="Cation_ATPase"/>
    <property type="match status" value="1"/>
</dbReference>
<comment type="subcellular location">
    <subcellularLocation>
        <location evidence="1">Membrane</location>
        <topology evidence="1">Multi-pass membrane protein</topology>
    </subcellularLocation>
</comment>
<dbReference type="PROSITE" id="PS00154">
    <property type="entry name" value="ATPASE_E1_E2"/>
    <property type="match status" value="1"/>
</dbReference>
<feature type="compositionally biased region" description="Polar residues" evidence="17">
    <location>
        <begin position="888"/>
        <end position="901"/>
    </location>
</feature>
<dbReference type="InterPro" id="IPR001757">
    <property type="entry name" value="P_typ_ATPase"/>
</dbReference>
<evidence type="ECO:0000259" key="20">
    <source>
        <dbReference type="Pfam" id="PF16212"/>
    </source>
</evidence>
<evidence type="ECO:0000256" key="8">
    <source>
        <dbReference type="ARBA" id="ARBA00022842"/>
    </source>
</evidence>
<feature type="region of interest" description="Disordered" evidence="17">
    <location>
        <begin position="1810"/>
        <end position="1872"/>
    </location>
</feature>
<dbReference type="Gene3D" id="3.40.1110.10">
    <property type="entry name" value="Calcium-transporting ATPase, cytoplasmic domain N"/>
    <property type="match status" value="2"/>
</dbReference>
<dbReference type="FunFam" id="3.40.1110.10:FF:000090">
    <property type="entry name" value="Phospholipid-transporting ATPase"/>
    <property type="match status" value="1"/>
</dbReference>
<feature type="domain" description="P-type ATPase N-terminal" evidence="19">
    <location>
        <begin position="380"/>
        <end position="436"/>
    </location>
</feature>
<feature type="region of interest" description="Disordered" evidence="17">
    <location>
        <begin position="1"/>
        <end position="184"/>
    </location>
</feature>
<dbReference type="Pfam" id="PF16209">
    <property type="entry name" value="PhoLip_ATPase_N"/>
    <property type="match status" value="1"/>
</dbReference>
<feature type="transmembrane region" description="Helical" evidence="18">
    <location>
        <begin position="1655"/>
        <end position="1679"/>
    </location>
</feature>
<feature type="compositionally biased region" description="Polar residues" evidence="17">
    <location>
        <begin position="83"/>
        <end position="109"/>
    </location>
</feature>
<dbReference type="GO" id="GO:0016887">
    <property type="term" value="F:ATP hydrolysis activity"/>
    <property type="evidence" value="ECO:0007669"/>
    <property type="project" value="InterPro"/>
</dbReference>
<feature type="binding site" evidence="15">
    <location>
        <position position="1259"/>
    </location>
    <ligand>
        <name>ATP</name>
        <dbReference type="ChEBI" id="CHEBI:30616"/>
    </ligand>
</feature>
<feature type="active site" description="4-aspartylphosphate intermediate" evidence="14">
    <location>
        <position position="784"/>
    </location>
</feature>
<dbReference type="SUPFAM" id="SSF81653">
    <property type="entry name" value="Calcium ATPase, transduction domain A"/>
    <property type="match status" value="1"/>
</dbReference>
<sequence length="1885" mass="211021">MSHGSPQRKTSQGSGLSSSSSAVSLNTLPDSVTRPVQPQQPLNSASIGGASSGDNSDFNFTDQPGTQAGINSGIPQAGFEQSPWATSPYSENDNSSYSGLGYQPSNRYSFDTAPGQAQVSRTPSRSVSSPFPSTPSSSSPSSYPMPAGAGFSSPDVTHHIPTVQLPHQSPPPIPDAQPGYLPSDSVVYHFANPLQTQDQQTQSHSFHIRNSNNPDNQQTNTDHPHQGRSRSYSLRTQLFNKTLNRDSAQNNLQHQQLEPPVEVAADTLEPQPFGPNNTKITEELLFPYDSSNSHARNKESSRQTPYFADGSAQNNAFSFHQSWSSQKLAQVGIRGRLDKALKATRDFILRVKKPPPSKGGRVIPLAISTDQPRLIDNRTNKIYIDNEITSSIYTVYNFFPRQLAAQFSKLANVYFLAVSIMQMIPSWSTTGTYTTIIPLLFFISISMFREGFDDWRRHRQDKEENNRTVLVARLNSSRMNAMYATSSTNLQNHTHAHRDDDDDDGESTDEENDPNSPISYEEVIWKNLRVGDVVKLNQNDWFPADIMLLSSKGLANIAYIETMALDGETNLKTREPHPEFVKKCSTHEGLASLDCTVTTEDPNIDLYNFEGTVNMDGEVHPLSSSHIVYRGSILRNTPSIHGLVVFSGEESKIRMNAIQNPRTKAPRLQQFANRIVIVMVCVVIFLAVFCTAASKIMYKHQGYLMWYLKGLEVGVIPNLMGFIIMFNTLIPLSLYVSMEIVKVCQMLMMQYDLDMYHEATDTPFEAHTATINEELGQVSYIFSDKTGTLTENEMVFRKLSVAGYSWLHDLDIQFEAQGDKLFHHVKKPERKKSVRHKKSSMSISRSSTSRPSAVGNPQPRPSAASAALIPSRVSTDQILQQVAALPRKSTSNPGRTSNVGRASNVGRPSNIGRPSNAGRRSGFGRASTNSLARTSSVRSTWRSNAAPAKEQNVRSTLELLQYMLAHPNSVYATKARFFILSLALCHTCVPDIDESRDENGETRIENLEYQAASPDELALIDAARDMGFIMIDRQHQSLTIRTYPQGFERDPLDEQYEVLDVIEFSSARKRMSIIVKFPDDRICVFCKGADNIILERLRLADLAAEKAAEINKQSSMRKTAEADYVVQRTSMSNPDLAAGRHSITGDRRSIAIDRNDVLGSLDDYLQHRANPDEEVEEIAEISRKSMSLSAQQRYGDNAAGPSGRVSGDLHRPQAPQQYQQNNDDDPDSFRADDRLVLNDGFVIERTLEHIEEFSTEGLRTLLYSYRFMEHQEYHEWEQAYNVAKTSLVDRQQKIEEVAEEIEINLDLCGATAIEDKLQSGVPEAIDKLRRAGIKLWMLTGDKRETAINIGYSCRLIKDYSTVIVLRSDEGDISAQMTGAMGELSRGNVAHCVVVVDGGTLTDIEKDMTMMTLFVELGVKADSVICCRASPSQKAAMVSAVRKKVKTAITLAIGDGANDIAMIQSADVGIGITGREGLQAARSSDYAIAQFRFLLKLLLVHGRWNYVRTCKYILGTFYKEIFFYLTQAIYQRNVMFTGTSAYETWSLSMFNTLFTSLPVICIGVLEKDLKASTLIAVPELYTKGPRNEGFDYYIFSGWILIGASQSVITSFSTYYIYGHNLIKENTIFPFGVMMFSTVVIMVVIKLQLLEMHSKTFINWVVIVICVGGWFLWNMFLSFVYDKSPSKIYNVHNAIFKYYGRDLAWWALLVAIVVMCVLYDLILQTVRAMVRPTDTDTFQELEKYLPVHRRLQQEAYPELVQGWTVGKFREEPEMLNFLAAGESEAYPYAFSRDSGVASTIGEEYNGPIGAGEMSQQHGANRDAQNPGNYGFGGGPSDEYNLDTLSVTRPKRKRDKIKQKLRFAPQPTTVEDEREVQEILRRRQLQMD</sequence>
<evidence type="ECO:0000256" key="6">
    <source>
        <dbReference type="ARBA" id="ARBA00022741"/>
    </source>
</evidence>
<feature type="compositionally biased region" description="Polar residues" evidence="17">
    <location>
        <begin position="1"/>
        <end position="10"/>
    </location>
</feature>
<feature type="transmembrane region" description="Helical" evidence="18">
    <location>
        <begin position="1701"/>
        <end position="1720"/>
    </location>
</feature>
<feature type="binding site" evidence="15">
    <location>
        <position position="1016"/>
    </location>
    <ligand>
        <name>ATP</name>
        <dbReference type="ChEBI" id="CHEBI:30616"/>
    </ligand>
</feature>
<dbReference type="NCBIfam" id="TIGR01652">
    <property type="entry name" value="ATPase-Plipid"/>
    <property type="match status" value="1"/>
</dbReference>
<dbReference type="InterPro" id="IPR036412">
    <property type="entry name" value="HAD-like_sf"/>
</dbReference>
<keyword evidence="6 15" id="KW-0547">Nucleotide-binding</keyword>
<evidence type="ECO:0000256" key="13">
    <source>
        <dbReference type="ARBA" id="ARBA00049128"/>
    </source>
</evidence>
<feature type="binding site" evidence="16">
    <location>
        <position position="1458"/>
    </location>
    <ligand>
        <name>Mg(2+)</name>
        <dbReference type="ChEBI" id="CHEBI:18420"/>
    </ligand>
</feature>
<organism evidence="21 22">
    <name type="scientific">Magnusiomyces paraingens</name>
    <dbReference type="NCBI Taxonomy" id="2606893"/>
    <lineage>
        <taxon>Eukaryota</taxon>
        <taxon>Fungi</taxon>
        <taxon>Dikarya</taxon>
        <taxon>Ascomycota</taxon>
        <taxon>Saccharomycotina</taxon>
        <taxon>Dipodascomycetes</taxon>
        <taxon>Dipodascales</taxon>
        <taxon>Dipodascaceae</taxon>
        <taxon>Magnusiomyces</taxon>
    </lineage>
</organism>
<feature type="binding site" evidence="15">
    <location>
        <position position="1087"/>
    </location>
    <ligand>
        <name>ATP</name>
        <dbReference type="ChEBI" id="CHEBI:30616"/>
    </ligand>
</feature>
<gene>
    <name evidence="21" type="ORF">SAPINGB_P005231</name>
</gene>
<evidence type="ECO:0000256" key="17">
    <source>
        <dbReference type="SAM" id="MobiDB-lite"/>
    </source>
</evidence>
<evidence type="ECO:0000256" key="3">
    <source>
        <dbReference type="ARBA" id="ARBA00012189"/>
    </source>
</evidence>
<dbReference type="FunFam" id="3.40.50.1000:FF:000001">
    <property type="entry name" value="Phospholipid-transporting ATPase IC"/>
    <property type="match status" value="1"/>
</dbReference>
<feature type="region of interest" description="Disordered" evidence="17">
    <location>
        <begin position="488"/>
        <end position="518"/>
    </location>
</feature>
<dbReference type="SUPFAM" id="SSF81665">
    <property type="entry name" value="Calcium ATPase, transmembrane domain M"/>
    <property type="match status" value="1"/>
</dbReference>
<protein>
    <recommendedName>
        <fullName evidence="3">P-type phospholipid transporter</fullName>
        <ecNumber evidence="3">7.6.2.1</ecNumber>
    </recommendedName>
</protein>
<dbReference type="Pfam" id="PF16212">
    <property type="entry name" value="PhoLip_ATPase_C"/>
    <property type="match status" value="1"/>
</dbReference>
<dbReference type="InterPro" id="IPR023298">
    <property type="entry name" value="ATPase_P-typ_TM_dom_sf"/>
</dbReference>
<feature type="compositionally biased region" description="Polar residues" evidence="17">
    <location>
        <begin position="196"/>
        <end position="221"/>
    </location>
</feature>
<comment type="catalytic activity">
    <reaction evidence="13">
        <text>a 1,2-diacyl-sn-glycero-3-phosphoethanolamine(out) + ATP + H2O = a 1,2-diacyl-sn-glycero-3-phosphoethanolamine(in) + ADP + phosphate + H(+)</text>
        <dbReference type="Rhea" id="RHEA:66132"/>
        <dbReference type="ChEBI" id="CHEBI:15377"/>
        <dbReference type="ChEBI" id="CHEBI:15378"/>
        <dbReference type="ChEBI" id="CHEBI:30616"/>
        <dbReference type="ChEBI" id="CHEBI:43474"/>
        <dbReference type="ChEBI" id="CHEBI:64612"/>
        <dbReference type="ChEBI" id="CHEBI:456216"/>
    </reaction>
    <physiologicalReaction direction="left-to-right" evidence="13">
        <dbReference type="Rhea" id="RHEA:66133"/>
    </physiologicalReaction>
</comment>
<dbReference type="PANTHER" id="PTHR24092:SF174">
    <property type="entry name" value="PHOSPHOLIPID-TRANSPORTING ATPASE DNF3-RELATED"/>
    <property type="match status" value="1"/>
</dbReference>
<keyword evidence="4 18" id="KW-0812">Transmembrane</keyword>
<feature type="compositionally biased region" description="Low complexity" evidence="17">
    <location>
        <begin position="11"/>
        <end position="25"/>
    </location>
</feature>
<feature type="binding site" evidence="15">
    <location>
        <position position="784"/>
    </location>
    <ligand>
        <name>ATP</name>
        <dbReference type="ChEBI" id="CHEBI:30616"/>
    </ligand>
</feature>
<feature type="binding site" evidence="15">
    <location>
        <position position="1340"/>
    </location>
    <ligand>
        <name>ATP</name>
        <dbReference type="ChEBI" id="CHEBI:30616"/>
    </ligand>
</feature>
<feature type="binding site" evidence="15">
    <location>
        <position position="1341"/>
    </location>
    <ligand>
        <name>ATP</name>
        <dbReference type="ChEBI" id="CHEBI:30616"/>
    </ligand>
</feature>
<evidence type="ECO:0000256" key="11">
    <source>
        <dbReference type="ARBA" id="ARBA00023136"/>
    </source>
</evidence>
<feature type="compositionally biased region" description="Polar residues" evidence="17">
    <location>
        <begin position="52"/>
        <end position="74"/>
    </location>
</feature>
<feature type="compositionally biased region" description="Polar residues" evidence="17">
    <location>
        <begin position="926"/>
        <end position="943"/>
    </location>
</feature>
<dbReference type="InterPro" id="IPR008250">
    <property type="entry name" value="ATPase_P-typ_transduc_dom_A_sf"/>
</dbReference>
<keyword evidence="11 18" id="KW-0472">Membrane</keyword>
<feature type="compositionally biased region" description="Acidic residues" evidence="17">
    <location>
        <begin position="500"/>
        <end position="513"/>
    </location>
</feature>